<dbReference type="GO" id="GO:2001244">
    <property type="term" value="P:positive regulation of intrinsic apoptotic signaling pathway"/>
    <property type="evidence" value="ECO:0007669"/>
    <property type="project" value="Ensembl"/>
</dbReference>
<dbReference type="GO" id="GO:0061844">
    <property type="term" value="P:antimicrobial humoral immune response mediated by antimicrobial peptide"/>
    <property type="evidence" value="ECO:0007669"/>
    <property type="project" value="Ensembl"/>
</dbReference>
<keyword evidence="17" id="KW-0862">Zinc</keyword>
<evidence type="ECO:0000256" key="26">
    <source>
        <dbReference type="ARBA" id="ARBA00043081"/>
    </source>
</evidence>
<evidence type="ECO:0000256" key="20">
    <source>
        <dbReference type="ARBA" id="ARBA00022862"/>
    </source>
</evidence>
<keyword evidence="15" id="KW-0479">Metal-binding</keyword>
<evidence type="ECO:0000313" key="31">
    <source>
        <dbReference type="Proteomes" id="UP000005215"/>
    </source>
</evidence>
<dbReference type="GeneTree" id="ENSGT00940000161606"/>
<dbReference type="GO" id="GO:0043542">
    <property type="term" value="P:endothelial cell migration"/>
    <property type="evidence" value="ECO:0007669"/>
    <property type="project" value="TreeGrafter"/>
</dbReference>
<keyword evidence="23" id="KW-0395">Inflammatory response</keyword>
<keyword evidence="8" id="KW-0963">Cytoplasm</keyword>
<dbReference type="PANTHER" id="PTHR11639">
    <property type="entry name" value="S100 CALCIUM-BINDING PROTEIN"/>
    <property type="match status" value="1"/>
</dbReference>
<evidence type="ECO:0000256" key="14">
    <source>
        <dbReference type="ARBA" id="ARBA00022703"/>
    </source>
</evidence>
<dbReference type="GO" id="GO:0005737">
    <property type="term" value="C:cytoplasm"/>
    <property type="evidence" value="ECO:0007669"/>
    <property type="project" value="Ensembl"/>
</dbReference>
<feature type="domain" description="EF-hand" evidence="29">
    <location>
        <begin position="54"/>
        <end position="89"/>
    </location>
</feature>
<evidence type="ECO:0000256" key="21">
    <source>
        <dbReference type="ARBA" id="ARBA00023006"/>
    </source>
</evidence>
<comment type="subcellular location">
    <subcellularLocation>
        <location evidence="1">Cell membrane</location>
        <topology evidence="1">Peripheral membrane protein</topology>
    </subcellularLocation>
    <subcellularLocation>
        <location evidence="2">Cytoplasm</location>
        <location evidence="2">Cytoskeleton</location>
    </subcellularLocation>
    <subcellularLocation>
        <location evidence="3">Secreted</location>
    </subcellularLocation>
</comment>
<dbReference type="InterPro" id="IPR001751">
    <property type="entry name" value="S100/CaBP7/8-like_CS"/>
</dbReference>
<dbReference type="GO" id="GO:0005886">
    <property type="term" value="C:plasma membrane"/>
    <property type="evidence" value="ECO:0007669"/>
    <property type="project" value="UniProtKB-SubCell"/>
</dbReference>
<dbReference type="InterPro" id="IPR013787">
    <property type="entry name" value="S100_Ca-bd_sub"/>
</dbReference>
<evidence type="ECO:0000256" key="10">
    <source>
        <dbReference type="ARBA" id="ARBA00022525"/>
    </source>
</evidence>
<dbReference type="OrthoDB" id="9447434at2759"/>
<dbReference type="GO" id="GO:0002544">
    <property type="term" value="P:chronic inflammatory response"/>
    <property type="evidence" value="ECO:0007669"/>
    <property type="project" value="TreeGrafter"/>
</dbReference>
<accession>I3MVD9</accession>
<evidence type="ECO:0000256" key="4">
    <source>
        <dbReference type="ARBA" id="ARBA00007323"/>
    </source>
</evidence>
<keyword evidence="9" id="KW-0145">Chemotaxis</keyword>
<reference evidence="30" key="2">
    <citation type="submission" date="2025-08" db="UniProtKB">
        <authorList>
            <consortium name="Ensembl"/>
        </authorList>
    </citation>
    <scope>IDENTIFICATION</scope>
</reference>
<keyword evidence="7" id="KW-0488">Methylation</keyword>
<keyword evidence="18" id="KW-0106">Calcium</keyword>
<dbReference type="Ensembl" id="ENSSTOT00000005008.3">
    <property type="protein sequence ID" value="ENSSTOP00000016084.2"/>
    <property type="gene ID" value="ENSSTOG00000005022.3"/>
</dbReference>
<evidence type="ECO:0000256" key="1">
    <source>
        <dbReference type="ARBA" id="ARBA00004202"/>
    </source>
</evidence>
<dbReference type="Pfam" id="PF01023">
    <property type="entry name" value="S_100"/>
    <property type="match status" value="1"/>
</dbReference>
<evidence type="ECO:0000256" key="2">
    <source>
        <dbReference type="ARBA" id="ARBA00004245"/>
    </source>
</evidence>
<dbReference type="InterPro" id="IPR002048">
    <property type="entry name" value="EF_hand_dom"/>
</dbReference>
<evidence type="ECO:0000256" key="16">
    <source>
        <dbReference type="ARBA" id="ARBA00022737"/>
    </source>
</evidence>
<evidence type="ECO:0000256" key="9">
    <source>
        <dbReference type="ARBA" id="ARBA00022500"/>
    </source>
</evidence>
<dbReference type="SMART" id="SM01394">
    <property type="entry name" value="S_100"/>
    <property type="match status" value="1"/>
</dbReference>
<keyword evidence="6" id="KW-1003">Cell membrane</keyword>
<evidence type="ECO:0000256" key="6">
    <source>
        <dbReference type="ARBA" id="ARBA00022475"/>
    </source>
</evidence>
<feature type="compositionally biased region" description="Gly residues" evidence="28">
    <location>
        <begin position="106"/>
        <end position="115"/>
    </location>
</feature>
<evidence type="ECO:0000256" key="22">
    <source>
        <dbReference type="ARBA" id="ARBA00023136"/>
    </source>
</evidence>
<dbReference type="GO" id="GO:0006915">
    <property type="term" value="P:apoptotic process"/>
    <property type="evidence" value="ECO:0007669"/>
    <property type="project" value="UniProtKB-KW"/>
</dbReference>
<evidence type="ECO:0000256" key="3">
    <source>
        <dbReference type="ARBA" id="ARBA00004613"/>
    </source>
</evidence>
<keyword evidence="22" id="KW-0472">Membrane</keyword>
<dbReference type="GO" id="GO:0050729">
    <property type="term" value="P:positive regulation of inflammatory response"/>
    <property type="evidence" value="ECO:0007669"/>
    <property type="project" value="Ensembl"/>
</dbReference>
<evidence type="ECO:0000256" key="18">
    <source>
        <dbReference type="ARBA" id="ARBA00022837"/>
    </source>
</evidence>
<keyword evidence="12" id="KW-0597">Phosphoprotein</keyword>
<dbReference type="GO" id="GO:0070488">
    <property type="term" value="P:neutrophil aggregation"/>
    <property type="evidence" value="ECO:0007669"/>
    <property type="project" value="Ensembl"/>
</dbReference>
<dbReference type="GO" id="GO:0005634">
    <property type="term" value="C:nucleus"/>
    <property type="evidence" value="ECO:0007669"/>
    <property type="project" value="TreeGrafter"/>
</dbReference>
<keyword evidence="31" id="KW-1185">Reference proteome</keyword>
<keyword evidence="20" id="KW-0049">Antioxidant</keyword>
<evidence type="ECO:0000256" key="17">
    <source>
        <dbReference type="ARBA" id="ARBA00022833"/>
    </source>
</evidence>
<proteinExistence type="inferred from homology"/>
<dbReference type="GO" id="GO:0070062">
    <property type="term" value="C:extracellular exosome"/>
    <property type="evidence" value="ECO:0007669"/>
    <property type="project" value="TreeGrafter"/>
</dbReference>
<keyword evidence="19" id="KW-0391">Immunity</keyword>
<dbReference type="GO" id="GO:0002523">
    <property type="term" value="P:leukocyte migration involved in inflammatory response"/>
    <property type="evidence" value="ECO:0007669"/>
    <property type="project" value="Ensembl"/>
</dbReference>
<dbReference type="GO" id="GO:0016209">
    <property type="term" value="F:antioxidant activity"/>
    <property type="evidence" value="ECO:0007669"/>
    <property type="project" value="UniProtKB-KW"/>
</dbReference>
<dbReference type="PROSITE" id="PS50222">
    <property type="entry name" value="EF_HAND_2"/>
    <property type="match status" value="1"/>
</dbReference>
<evidence type="ECO:0000259" key="29">
    <source>
        <dbReference type="PROSITE" id="PS50222"/>
    </source>
</evidence>
<dbReference type="GO" id="GO:1990662">
    <property type="term" value="C:S100A9 complex"/>
    <property type="evidence" value="ECO:0007669"/>
    <property type="project" value="Ensembl"/>
</dbReference>
<dbReference type="CTD" id="6280"/>
<dbReference type="PANTHER" id="PTHR11639:SF79">
    <property type="entry name" value="PROTEIN S100-A9"/>
    <property type="match status" value="1"/>
</dbReference>
<dbReference type="GeneID" id="101970664"/>
<sequence length="115" mass="13023">MASELSQMESSIETVINVFHQYAVRLGNRDTLNQKEFIQMVQKELQNYLKKEGKNEKLINHILEDLDTNVDKQLSFEEFVMLIAKLIHASHEEMHKNASNTEGHSHGPGLGGGSC</sequence>
<dbReference type="HOGENOM" id="CLU_138624_6_0_1"/>
<dbReference type="GO" id="GO:0045113">
    <property type="term" value="P:regulation of integrin biosynthetic process"/>
    <property type="evidence" value="ECO:0007669"/>
    <property type="project" value="TreeGrafter"/>
</dbReference>
<dbReference type="STRING" id="43179.ENSSTOP00000016084"/>
<dbReference type="EMBL" id="AGTP01066422">
    <property type="status" value="NOT_ANNOTATED_CDS"/>
    <property type="molecule type" value="Genomic_DNA"/>
</dbReference>
<reference evidence="31" key="1">
    <citation type="submission" date="2011-11" db="EMBL/GenBank/DDBJ databases">
        <title>The Draft Genome of Spermophilus tridecemlineatus.</title>
        <authorList>
            <consortium name="The Broad Institute Genome Assembly &amp; Analysis Group"/>
            <consortium name="Computational R&amp;D Group"/>
            <consortium name="and Sequencing Platform"/>
            <person name="Di Palma F."/>
            <person name="Alfoldi J."/>
            <person name="Johnson J."/>
            <person name="Berlin A."/>
            <person name="Gnerre S."/>
            <person name="Jaffe D."/>
            <person name="MacCallum I."/>
            <person name="Young S."/>
            <person name="Walker B.J."/>
            <person name="Lindblad-Toh K."/>
        </authorList>
    </citation>
    <scope>NUCLEOTIDE SEQUENCE [LARGE SCALE GENOMIC DNA]</scope>
</reference>
<evidence type="ECO:0000256" key="24">
    <source>
        <dbReference type="ARBA" id="ARBA00023212"/>
    </source>
</evidence>
<dbReference type="AlphaFoldDB" id="I3MVD9"/>
<dbReference type="GO" id="GO:0005509">
    <property type="term" value="F:calcium ion binding"/>
    <property type="evidence" value="ECO:0007669"/>
    <property type="project" value="InterPro"/>
</dbReference>
<dbReference type="SUPFAM" id="SSF47473">
    <property type="entry name" value="EF-hand"/>
    <property type="match status" value="1"/>
</dbReference>
<dbReference type="InParanoid" id="I3MVD9"/>
<evidence type="ECO:0000256" key="5">
    <source>
        <dbReference type="ARBA" id="ARBA00014222"/>
    </source>
</evidence>
<dbReference type="GO" id="GO:0045087">
    <property type="term" value="P:innate immune response"/>
    <property type="evidence" value="ECO:0007669"/>
    <property type="project" value="UniProtKB-KW"/>
</dbReference>
<name>I3MVD9_ICTTR</name>
<dbReference type="KEGG" id="iti:101970664"/>
<keyword evidence="14" id="KW-0053">Apoptosis</keyword>
<keyword evidence="13" id="KW-0399">Innate immunity</keyword>
<evidence type="ECO:0000256" key="15">
    <source>
        <dbReference type="ARBA" id="ARBA00022723"/>
    </source>
</evidence>
<gene>
    <name evidence="30" type="primary">S100A9</name>
</gene>
<dbReference type="GO" id="GO:0006914">
    <property type="term" value="P:autophagy"/>
    <property type="evidence" value="ECO:0007669"/>
    <property type="project" value="UniProtKB-KW"/>
</dbReference>
<dbReference type="RefSeq" id="XP_005331306.1">
    <property type="nucleotide sequence ID" value="XM_005331249.3"/>
</dbReference>
<dbReference type="GO" id="GO:0032496">
    <property type="term" value="P:response to lipopolysaccharide"/>
    <property type="evidence" value="ECO:0007669"/>
    <property type="project" value="TreeGrafter"/>
</dbReference>
<dbReference type="InterPro" id="IPR011992">
    <property type="entry name" value="EF-hand-dom_pair"/>
</dbReference>
<comment type="subunit">
    <text evidence="27">Homodimer. Preferentially exists as a heterodimer or heterotetramer with S100A8 known as calprotectin (S100A8/A9). S100A9 interacts with ATP2A2. S100A9 interacts with AGER, and with the heterodimeric complex formed by TLR4 and LY96 in the presence of calcium and/or zinc ions. S100A9 binds quinoline-3-carboxamides in the presence of calcium and/or zinc ions. S100A9 interacts with amyloid-beta protein 40. Calprotectin (S100A8/9) interacts with CEACAM3 and tubulin filaments in a calcium-dependent manner. Heterotetrameric calprotectin (S100A8/A9) interacts with ANXA6 and associates with tubulin filaments in activated monocytes. Calprotectin (S100A8/9) interacts with NCF2/P67PHOX, RAC1, RAC2, CYBA and CYBB. Calprotectin (S100A8/9) interacts with NOS2 to form the iNOS-S100A8/A9 transnitrosylase complex; induced by LDL(ox). Calprotectin (S100A8/9) interacts with CD69.</text>
</comment>
<comment type="similarity">
    <text evidence="4">Belongs to the S-100 family.</text>
</comment>
<dbReference type="PROSITE" id="PS00303">
    <property type="entry name" value="S100_CABP"/>
    <property type="match status" value="1"/>
</dbReference>
<dbReference type="GO" id="GO:1990660">
    <property type="term" value="C:calprotectin complex"/>
    <property type="evidence" value="ECO:0007669"/>
    <property type="project" value="Ensembl"/>
</dbReference>
<evidence type="ECO:0000256" key="7">
    <source>
        <dbReference type="ARBA" id="ARBA00022481"/>
    </source>
</evidence>
<feature type="region of interest" description="Disordered" evidence="28">
    <location>
        <begin position="94"/>
        <end position="115"/>
    </location>
</feature>
<dbReference type="GO" id="GO:0014002">
    <property type="term" value="P:astrocyte development"/>
    <property type="evidence" value="ECO:0007669"/>
    <property type="project" value="TreeGrafter"/>
</dbReference>
<evidence type="ECO:0000256" key="28">
    <source>
        <dbReference type="SAM" id="MobiDB-lite"/>
    </source>
</evidence>
<evidence type="ECO:0000313" key="30">
    <source>
        <dbReference type="Ensembl" id="ENSSTOP00000016084.2"/>
    </source>
</evidence>
<dbReference type="eggNOG" id="ENOG502SA01">
    <property type="taxonomic scope" value="Eukaryota"/>
</dbReference>
<dbReference type="GO" id="GO:0035425">
    <property type="term" value="P:autocrine signaling"/>
    <property type="evidence" value="ECO:0007669"/>
    <property type="project" value="TreeGrafter"/>
</dbReference>
<reference evidence="30" key="3">
    <citation type="submission" date="2025-09" db="UniProtKB">
        <authorList>
            <consortium name="Ensembl"/>
        </authorList>
    </citation>
    <scope>IDENTIFICATION</scope>
</reference>
<evidence type="ECO:0000256" key="12">
    <source>
        <dbReference type="ARBA" id="ARBA00022553"/>
    </source>
</evidence>
<dbReference type="FunCoup" id="I3MVD9">
    <property type="interactions" value="222"/>
</dbReference>
<evidence type="ECO:0000256" key="13">
    <source>
        <dbReference type="ARBA" id="ARBA00022588"/>
    </source>
</evidence>
<dbReference type="GO" id="GO:0005856">
    <property type="term" value="C:cytoskeleton"/>
    <property type="evidence" value="ECO:0007669"/>
    <property type="project" value="UniProtKB-SubCell"/>
</dbReference>
<evidence type="ECO:0000256" key="23">
    <source>
        <dbReference type="ARBA" id="ARBA00023198"/>
    </source>
</evidence>
<evidence type="ECO:0000256" key="19">
    <source>
        <dbReference type="ARBA" id="ARBA00022859"/>
    </source>
</evidence>
<evidence type="ECO:0000256" key="8">
    <source>
        <dbReference type="ARBA" id="ARBA00022490"/>
    </source>
</evidence>
<keyword evidence="24" id="KW-0206">Cytoskeleton</keyword>
<dbReference type="GO" id="GO:0030593">
    <property type="term" value="P:neutrophil chemotaxis"/>
    <property type="evidence" value="ECO:0007669"/>
    <property type="project" value="Ensembl"/>
</dbReference>
<keyword evidence="16" id="KW-0677">Repeat</keyword>
<evidence type="ECO:0000256" key="25">
    <source>
        <dbReference type="ARBA" id="ARBA00041898"/>
    </source>
</evidence>
<dbReference type="GO" id="GO:0048306">
    <property type="term" value="F:calcium-dependent protein binding"/>
    <property type="evidence" value="ECO:0007669"/>
    <property type="project" value="TreeGrafter"/>
</dbReference>
<keyword evidence="21" id="KW-0072">Autophagy</keyword>
<keyword evidence="11" id="KW-0929">Antimicrobial</keyword>
<evidence type="ECO:0000256" key="11">
    <source>
        <dbReference type="ARBA" id="ARBA00022529"/>
    </source>
</evidence>
<evidence type="ECO:0000256" key="27">
    <source>
        <dbReference type="ARBA" id="ARBA00046583"/>
    </source>
</evidence>
<dbReference type="CDD" id="cd05030">
    <property type="entry name" value="calgranulins"/>
    <property type="match status" value="1"/>
</dbReference>
<organism evidence="30 31">
    <name type="scientific">Ictidomys tridecemlineatus</name>
    <name type="common">Thirteen-lined ground squirrel</name>
    <name type="synonym">Spermophilus tridecemlineatus</name>
    <dbReference type="NCBI Taxonomy" id="43179"/>
    <lineage>
        <taxon>Eukaryota</taxon>
        <taxon>Metazoa</taxon>
        <taxon>Chordata</taxon>
        <taxon>Craniata</taxon>
        <taxon>Vertebrata</taxon>
        <taxon>Euteleostomi</taxon>
        <taxon>Mammalia</taxon>
        <taxon>Eutheria</taxon>
        <taxon>Euarchontoglires</taxon>
        <taxon>Glires</taxon>
        <taxon>Rodentia</taxon>
        <taxon>Sciuromorpha</taxon>
        <taxon>Sciuridae</taxon>
        <taxon>Xerinae</taxon>
        <taxon>Marmotini</taxon>
        <taxon>Ictidomys</taxon>
    </lineage>
</organism>
<protein>
    <recommendedName>
        <fullName evidence="5">Protein S100-A9</fullName>
    </recommendedName>
    <alternativeName>
        <fullName evidence="25">Calgranulin-B</fullName>
    </alternativeName>
    <alternativeName>
        <fullName evidence="26">S100 calcium-binding protein A9</fullName>
    </alternativeName>
</protein>
<keyword evidence="10" id="KW-0964">Secreted</keyword>
<dbReference type="Proteomes" id="UP000005215">
    <property type="component" value="Unassembled WGS sequence"/>
</dbReference>
<dbReference type="Gene3D" id="1.10.238.10">
    <property type="entry name" value="EF-hand"/>
    <property type="match status" value="1"/>
</dbReference>